<keyword evidence="2 5" id="KW-0812">Transmembrane</keyword>
<feature type="transmembrane region" description="Helical" evidence="5">
    <location>
        <begin position="170"/>
        <end position="190"/>
    </location>
</feature>
<sequence>MELFTPLLRPLESSGRSSRMHHLLATYYELVNTIIPGPQSLSYFVPLALLPGSLLIPPHILSHQALACLSMPIIVGCTVHAWICMRGVDVISADTLWWCFFFLVFRDPRKDFRRLRENGKNEGYPHRFWPRVKWVGTLLTERPLTCWKTGEPSHDAKVSPPYIQQSRLRFIASILSVLVPSLAIFMPLALQLKRHDTFFATAENSLRASFPPPTSSQPQTIRILQRLVPPFILRPATQGLYTYSLMTTLFLPPFLLPVLMTYLTDSPRAHWSPHTWPRPHFGPIASVFDTGLRGLWGTWWHQQMRHAVSEPGRFLARKSGLKKGGFGRYALICASAFFLSGITHAGLVVPEPRWAASRHGACWELRLLFAGFFWVQAVGILLEVKIVEPVVRLLGRRSEVMGRTLRVCWVLAFMGFAFTFLFDPFIEVNIWGLWPPPMIPEGIGSVLRGDWIP</sequence>
<comment type="subcellular location">
    <subcellularLocation>
        <location evidence="1">Membrane</location>
        <topology evidence="1">Multi-pass membrane protein</topology>
    </subcellularLocation>
</comment>
<feature type="domain" description="Wax synthase" evidence="6">
    <location>
        <begin position="276"/>
        <end position="347"/>
    </location>
</feature>
<dbReference type="InterPro" id="IPR032805">
    <property type="entry name" value="Wax_synthase_dom"/>
</dbReference>
<dbReference type="Pfam" id="PF13813">
    <property type="entry name" value="MBOAT_2"/>
    <property type="match status" value="1"/>
</dbReference>
<dbReference type="GO" id="GO:0016020">
    <property type="term" value="C:membrane"/>
    <property type="evidence" value="ECO:0007669"/>
    <property type="project" value="UniProtKB-SubCell"/>
</dbReference>
<feature type="transmembrane region" description="Helical" evidence="5">
    <location>
        <begin position="65"/>
        <end position="83"/>
    </location>
</feature>
<feature type="transmembrane region" description="Helical" evidence="5">
    <location>
        <begin position="407"/>
        <end position="426"/>
    </location>
</feature>
<evidence type="ECO:0000313" key="7">
    <source>
        <dbReference type="EMBL" id="CAK3795252.1"/>
    </source>
</evidence>
<evidence type="ECO:0000259" key="6">
    <source>
        <dbReference type="Pfam" id="PF13813"/>
    </source>
</evidence>
<reference evidence="7" key="1">
    <citation type="submission" date="2023-11" db="EMBL/GenBank/DDBJ databases">
        <authorList>
            <person name="Alioto T."/>
            <person name="Alioto T."/>
            <person name="Gomez Garrido J."/>
        </authorList>
    </citation>
    <scope>NUCLEOTIDE SEQUENCE</scope>
</reference>
<comment type="caution">
    <text evidence="7">The sequence shown here is derived from an EMBL/GenBank/DDBJ whole genome shotgun (WGS) entry which is preliminary data.</text>
</comment>
<evidence type="ECO:0000313" key="8">
    <source>
        <dbReference type="Proteomes" id="UP001296104"/>
    </source>
</evidence>
<keyword evidence="8" id="KW-1185">Reference proteome</keyword>
<evidence type="ECO:0000256" key="4">
    <source>
        <dbReference type="ARBA" id="ARBA00023136"/>
    </source>
</evidence>
<proteinExistence type="predicted"/>
<accession>A0AAI8YRQ5</accession>
<evidence type="ECO:0000256" key="1">
    <source>
        <dbReference type="ARBA" id="ARBA00004141"/>
    </source>
</evidence>
<dbReference type="EMBL" id="CAVMBE010000002">
    <property type="protein sequence ID" value="CAK3795252.1"/>
    <property type="molecule type" value="Genomic_DNA"/>
</dbReference>
<organism evidence="7 8">
    <name type="scientific">Lecanosticta acicola</name>
    <dbReference type="NCBI Taxonomy" id="111012"/>
    <lineage>
        <taxon>Eukaryota</taxon>
        <taxon>Fungi</taxon>
        <taxon>Dikarya</taxon>
        <taxon>Ascomycota</taxon>
        <taxon>Pezizomycotina</taxon>
        <taxon>Dothideomycetes</taxon>
        <taxon>Dothideomycetidae</taxon>
        <taxon>Mycosphaerellales</taxon>
        <taxon>Mycosphaerellaceae</taxon>
        <taxon>Lecanosticta</taxon>
    </lineage>
</organism>
<protein>
    <recommendedName>
        <fullName evidence="6">Wax synthase domain-containing protein</fullName>
    </recommendedName>
</protein>
<gene>
    <name evidence="7" type="ORF">LECACI_7A000768</name>
</gene>
<keyword evidence="3 5" id="KW-1133">Transmembrane helix</keyword>
<evidence type="ECO:0000256" key="3">
    <source>
        <dbReference type="ARBA" id="ARBA00022989"/>
    </source>
</evidence>
<feature type="transmembrane region" description="Helical" evidence="5">
    <location>
        <begin position="367"/>
        <end position="386"/>
    </location>
</feature>
<keyword evidence="4 5" id="KW-0472">Membrane</keyword>
<feature type="transmembrane region" description="Helical" evidence="5">
    <location>
        <begin position="240"/>
        <end position="263"/>
    </location>
</feature>
<evidence type="ECO:0000256" key="5">
    <source>
        <dbReference type="SAM" id="Phobius"/>
    </source>
</evidence>
<name>A0AAI8YRQ5_9PEZI</name>
<dbReference type="Proteomes" id="UP001296104">
    <property type="component" value="Unassembled WGS sequence"/>
</dbReference>
<feature type="transmembrane region" description="Helical" evidence="5">
    <location>
        <begin position="326"/>
        <end position="347"/>
    </location>
</feature>
<dbReference type="AlphaFoldDB" id="A0AAI8YRQ5"/>
<evidence type="ECO:0000256" key="2">
    <source>
        <dbReference type="ARBA" id="ARBA00022692"/>
    </source>
</evidence>